<protein>
    <recommendedName>
        <fullName evidence="3">Response regulatory domain-containing protein</fullName>
    </recommendedName>
</protein>
<dbReference type="AlphaFoldDB" id="A0AAD4STF2"/>
<dbReference type="PANTHER" id="PTHR43874">
    <property type="entry name" value="TWO-COMPONENT RESPONSE REGULATOR"/>
    <property type="match status" value="1"/>
</dbReference>
<evidence type="ECO:0000313" key="5">
    <source>
        <dbReference type="Proteomes" id="UP001202328"/>
    </source>
</evidence>
<dbReference type="InterPro" id="IPR011006">
    <property type="entry name" value="CheY-like_superfamily"/>
</dbReference>
<proteinExistence type="predicted"/>
<keyword evidence="1" id="KW-0902">Two-component regulatory system</keyword>
<gene>
    <name evidence="4" type="ORF">MKW98_006980</name>
</gene>
<dbReference type="PANTHER" id="PTHR43874:SF147">
    <property type="entry name" value="TYPE-A RESPONSE REGULATOR"/>
    <property type="match status" value="1"/>
</dbReference>
<dbReference type="InterPro" id="IPR045279">
    <property type="entry name" value="ARR-like"/>
</dbReference>
<dbReference type="SMART" id="SM00448">
    <property type="entry name" value="REC"/>
    <property type="match status" value="1"/>
</dbReference>
<comment type="caution">
    <text evidence="4">The sequence shown here is derived from an EMBL/GenBank/DDBJ whole genome shotgun (WGS) entry which is preliminary data.</text>
</comment>
<dbReference type="CDD" id="cd17581">
    <property type="entry name" value="REC_typeA_ARR"/>
    <property type="match status" value="1"/>
</dbReference>
<dbReference type="GO" id="GO:0000160">
    <property type="term" value="P:phosphorelay signal transduction system"/>
    <property type="evidence" value="ECO:0007669"/>
    <property type="project" value="UniProtKB-KW"/>
</dbReference>
<evidence type="ECO:0000256" key="2">
    <source>
        <dbReference type="PROSITE-ProRule" id="PRU00169"/>
    </source>
</evidence>
<dbReference type="InterPro" id="IPR001789">
    <property type="entry name" value="Sig_transdc_resp-reg_receiver"/>
</dbReference>
<accession>A0AAD4STF2</accession>
<keyword evidence="5" id="KW-1185">Reference proteome</keyword>
<sequence>MSVSQASSTMSNNECGSDALHILAVDDSSFELKLVERLLKKSSYKVTTVDSGERALEWLGEGKENCNKQKVNMIITDYCMPEMTGYDLLKRVKESSTLREIPVVILSSEDVPTRISRCLEEGAEEFLLKPLRKSDISRLHSHMMR</sequence>
<feature type="domain" description="Response regulatory" evidence="3">
    <location>
        <begin position="21"/>
        <end position="144"/>
    </location>
</feature>
<keyword evidence="2" id="KW-0597">Phosphoprotein</keyword>
<dbReference type="SUPFAM" id="SSF52172">
    <property type="entry name" value="CheY-like"/>
    <property type="match status" value="1"/>
</dbReference>
<dbReference type="GO" id="GO:0009736">
    <property type="term" value="P:cytokinin-activated signaling pathway"/>
    <property type="evidence" value="ECO:0007669"/>
    <property type="project" value="InterPro"/>
</dbReference>
<evidence type="ECO:0000256" key="1">
    <source>
        <dbReference type="ARBA" id="ARBA00023012"/>
    </source>
</evidence>
<evidence type="ECO:0000259" key="3">
    <source>
        <dbReference type="PROSITE" id="PS50110"/>
    </source>
</evidence>
<feature type="modified residue" description="4-aspartylphosphate" evidence="2">
    <location>
        <position position="77"/>
    </location>
</feature>
<name>A0AAD4STF2_9MAGN</name>
<organism evidence="4 5">
    <name type="scientific">Papaver atlanticum</name>
    <dbReference type="NCBI Taxonomy" id="357466"/>
    <lineage>
        <taxon>Eukaryota</taxon>
        <taxon>Viridiplantae</taxon>
        <taxon>Streptophyta</taxon>
        <taxon>Embryophyta</taxon>
        <taxon>Tracheophyta</taxon>
        <taxon>Spermatophyta</taxon>
        <taxon>Magnoliopsida</taxon>
        <taxon>Ranunculales</taxon>
        <taxon>Papaveraceae</taxon>
        <taxon>Papaveroideae</taxon>
        <taxon>Papaver</taxon>
    </lineage>
</organism>
<reference evidence="4" key="1">
    <citation type="submission" date="2022-04" db="EMBL/GenBank/DDBJ databases">
        <title>A functionally conserved STORR gene fusion in Papaver species that diverged 16.8 million years ago.</title>
        <authorList>
            <person name="Catania T."/>
        </authorList>
    </citation>
    <scope>NUCLEOTIDE SEQUENCE</scope>
    <source>
        <strain evidence="4">S-188037</strain>
    </source>
</reference>
<evidence type="ECO:0000313" key="4">
    <source>
        <dbReference type="EMBL" id="KAI3922849.1"/>
    </source>
</evidence>
<dbReference type="Proteomes" id="UP001202328">
    <property type="component" value="Unassembled WGS sequence"/>
</dbReference>
<dbReference type="EMBL" id="JAJJMB010008592">
    <property type="protein sequence ID" value="KAI3922849.1"/>
    <property type="molecule type" value="Genomic_DNA"/>
</dbReference>
<dbReference type="PROSITE" id="PS50110">
    <property type="entry name" value="RESPONSE_REGULATORY"/>
    <property type="match status" value="1"/>
</dbReference>
<dbReference type="Pfam" id="PF00072">
    <property type="entry name" value="Response_reg"/>
    <property type="match status" value="1"/>
</dbReference>
<dbReference type="Gene3D" id="3.40.50.2300">
    <property type="match status" value="1"/>
</dbReference>